<feature type="region of interest" description="Disordered" evidence="1">
    <location>
        <begin position="62"/>
        <end position="127"/>
    </location>
</feature>
<accession>A0A8X7S416</accession>
<protein>
    <submittedName>
        <fullName evidence="2">Uncharacterized protein</fullName>
    </submittedName>
</protein>
<feature type="compositionally biased region" description="Basic residues" evidence="1">
    <location>
        <begin position="89"/>
        <end position="105"/>
    </location>
</feature>
<sequence length="127" mass="13798">MFVISKDLDKQKGVIFDFSAQQSSEAPVPNLMSGAIDAGKRILRSGKRLSFQEDLMTPKASTLSGSFQEGSTGFSMGLSETTASGTNLKKPKQRKRPCTYKRRAYGKGLAKGSTGNEQQVREGVMRS</sequence>
<keyword evidence="3" id="KW-1185">Reference proteome</keyword>
<evidence type="ECO:0000256" key="1">
    <source>
        <dbReference type="SAM" id="MobiDB-lite"/>
    </source>
</evidence>
<feature type="compositionally biased region" description="Polar residues" evidence="1">
    <location>
        <begin position="62"/>
        <end position="87"/>
    </location>
</feature>
<gene>
    <name evidence="2" type="ORF">Bca52824_035628</name>
</gene>
<evidence type="ECO:0000313" key="3">
    <source>
        <dbReference type="Proteomes" id="UP000886595"/>
    </source>
</evidence>
<dbReference type="Proteomes" id="UP000886595">
    <property type="component" value="Unassembled WGS sequence"/>
</dbReference>
<reference evidence="2 3" key="1">
    <citation type="submission" date="2020-02" db="EMBL/GenBank/DDBJ databases">
        <authorList>
            <person name="Ma Q."/>
            <person name="Huang Y."/>
            <person name="Song X."/>
            <person name="Pei D."/>
        </authorList>
    </citation>
    <scope>NUCLEOTIDE SEQUENCE [LARGE SCALE GENOMIC DNA]</scope>
    <source>
        <strain evidence="2">Sxm20200214</strain>
        <tissue evidence="2">Leaf</tissue>
    </source>
</reference>
<organism evidence="2 3">
    <name type="scientific">Brassica carinata</name>
    <name type="common">Ethiopian mustard</name>
    <name type="synonym">Abyssinian cabbage</name>
    <dbReference type="NCBI Taxonomy" id="52824"/>
    <lineage>
        <taxon>Eukaryota</taxon>
        <taxon>Viridiplantae</taxon>
        <taxon>Streptophyta</taxon>
        <taxon>Embryophyta</taxon>
        <taxon>Tracheophyta</taxon>
        <taxon>Spermatophyta</taxon>
        <taxon>Magnoliopsida</taxon>
        <taxon>eudicotyledons</taxon>
        <taxon>Gunneridae</taxon>
        <taxon>Pentapetalae</taxon>
        <taxon>rosids</taxon>
        <taxon>malvids</taxon>
        <taxon>Brassicales</taxon>
        <taxon>Brassicaceae</taxon>
        <taxon>Brassiceae</taxon>
        <taxon>Brassica</taxon>
    </lineage>
</organism>
<dbReference type="AlphaFoldDB" id="A0A8X7S416"/>
<comment type="caution">
    <text evidence="2">The sequence shown here is derived from an EMBL/GenBank/DDBJ whole genome shotgun (WGS) entry which is preliminary data.</text>
</comment>
<dbReference type="EMBL" id="JAAMPC010000008">
    <property type="protein sequence ID" value="KAG2299156.1"/>
    <property type="molecule type" value="Genomic_DNA"/>
</dbReference>
<proteinExistence type="predicted"/>
<name>A0A8X7S416_BRACI</name>
<evidence type="ECO:0000313" key="2">
    <source>
        <dbReference type="EMBL" id="KAG2299156.1"/>
    </source>
</evidence>